<name>A0A4R4KHH7_9BACT</name>
<sequence>MLMFLLTASTGLLNAYAQTPTQRVKGRVLDAESGQPVVGAYVVISSVSPVIGSAADANGYFSMANVPVGRHSIRCSGVGYEDAILQEIAVGAGKEVELLLKLTEALHTLDEVVIKAQKENGEALNDMVSVSARSFSVDQAKRYAAAVNDPARMALSFAGVSTNDDGNNQIIIRGNSPKGLLWRMEGVEIPNPNHFAVEGSGGGAISALSVNVLGNSDFLTGAFPAEYGNATSGVFDLKLRKGNSEKREYAFQAGVLGLDFAAEGPIQRAKGSSYLVNYRYSTLSILRTAGLRIAGDAATNFQDGAFKIFLPQKKQAVLSIWGMGGLSSQKVVESTFTENYKSDRAVAGVNYLRNLSSRSFIETIVSYSATRQTDDFQNSETLTRNEENFTNQAIRLTVNYQHKLNARHTIRTGLIASQLYFNLQDKEEEKDSSRILINQRGNTQLMQGFAQWKYRVTPTLTLNTGLHALGLLLNNQASIEPRIGMRWALAPKHTLSLGAGLHSRTEAISTYLALVNTSTGDYAPVNKDLRLSRSKHLVAGYEFRPAASWRLQTEAYLQKHDRVPIGPPTTLRPDLLAGSLLNEMGGYSTDSLASEGTGKSQGVELTVEKFLTNGFYLLSTTSLFESTYTARDGVERNTRFNAKYVQNILAGKEWNVGRTKTNVFACNIKGVWAGGNRVVPIDIAQSKVAGKAVYDWNRSFEEQLPDYFRTDVRVSFTKNGAHTTSTLSLDLQNVTNRLNAFSQYYNPTTAEVQIITQTGLIPVLNYRLEF</sequence>
<keyword evidence="2" id="KW-0472">Membrane</keyword>
<feature type="chain" id="PRO_5020312192" evidence="4">
    <location>
        <begin position="18"/>
        <end position="770"/>
    </location>
</feature>
<evidence type="ECO:0000256" key="4">
    <source>
        <dbReference type="SAM" id="SignalP"/>
    </source>
</evidence>
<evidence type="ECO:0000313" key="5">
    <source>
        <dbReference type="EMBL" id="TDB66101.1"/>
    </source>
</evidence>
<protein>
    <submittedName>
        <fullName evidence="5">TonB-dependent receptor</fullName>
    </submittedName>
</protein>
<keyword evidence="6" id="KW-1185">Reference proteome</keyword>
<dbReference type="SUPFAM" id="SSF49464">
    <property type="entry name" value="Carboxypeptidase regulatory domain-like"/>
    <property type="match status" value="1"/>
</dbReference>
<dbReference type="OrthoDB" id="9804995at2"/>
<dbReference type="InterPro" id="IPR008969">
    <property type="entry name" value="CarboxyPept-like_regulatory"/>
</dbReference>
<dbReference type="EMBL" id="SMJU01000005">
    <property type="protein sequence ID" value="TDB66101.1"/>
    <property type="molecule type" value="Genomic_DNA"/>
</dbReference>
<dbReference type="Proteomes" id="UP000295706">
    <property type="component" value="Unassembled WGS sequence"/>
</dbReference>
<dbReference type="Gene3D" id="2.60.40.1120">
    <property type="entry name" value="Carboxypeptidase-like, regulatory domain"/>
    <property type="match status" value="1"/>
</dbReference>
<comment type="subcellular location">
    <subcellularLocation>
        <location evidence="1">Cell outer membrane</location>
    </subcellularLocation>
</comment>
<keyword evidence="3" id="KW-0998">Cell outer membrane</keyword>
<feature type="signal peptide" evidence="4">
    <location>
        <begin position="1"/>
        <end position="17"/>
    </location>
</feature>
<dbReference type="Gene3D" id="2.170.130.10">
    <property type="entry name" value="TonB-dependent receptor, plug domain"/>
    <property type="match status" value="1"/>
</dbReference>
<evidence type="ECO:0000256" key="2">
    <source>
        <dbReference type="ARBA" id="ARBA00023136"/>
    </source>
</evidence>
<dbReference type="InterPro" id="IPR037066">
    <property type="entry name" value="Plug_dom_sf"/>
</dbReference>
<proteinExistence type="predicted"/>
<evidence type="ECO:0000256" key="3">
    <source>
        <dbReference type="ARBA" id="ARBA00023237"/>
    </source>
</evidence>
<evidence type="ECO:0000313" key="6">
    <source>
        <dbReference type="Proteomes" id="UP000295706"/>
    </source>
</evidence>
<dbReference type="AlphaFoldDB" id="A0A4R4KHH7"/>
<keyword evidence="5" id="KW-0675">Receptor</keyword>
<dbReference type="GO" id="GO:0009279">
    <property type="term" value="C:cell outer membrane"/>
    <property type="evidence" value="ECO:0007669"/>
    <property type="project" value="UniProtKB-SubCell"/>
</dbReference>
<dbReference type="SUPFAM" id="SSF56935">
    <property type="entry name" value="Porins"/>
    <property type="match status" value="1"/>
</dbReference>
<comment type="caution">
    <text evidence="5">The sequence shown here is derived from an EMBL/GenBank/DDBJ whole genome shotgun (WGS) entry which is preliminary data.</text>
</comment>
<dbReference type="Gene3D" id="2.40.170.20">
    <property type="entry name" value="TonB-dependent receptor, beta-barrel domain"/>
    <property type="match status" value="1"/>
</dbReference>
<dbReference type="InterPro" id="IPR036942">
    <property type="entry name" value="Beta-barrel_TonB_sf"/>
</dbReference>
<evidence type="ECO:0000256" key="1">
    <source>
        <dbReference type="ARBA" id="ARBA00004442"/>
    </source>
</evidence>
<organism evidence="5 6">
    <name type="scientific">Arundinibacter roseus</name>
    <dbReference type="NCBI Taxonomy" id="2070510"/>
    <lineage>
        <taxon>Bacteria</taxon>
        <taxon>Pseudomonadati</taxon>
        <taxon>Bacteroidota</taxon>
        <taxon>Cytophagia</taxon>
        <taxon>Cytophagales</taxon>
        <taxon>Spirosomataceae</taxon>
        <taxon>Arundinibacter</taxon>
    </lineage>
</organism>
<accession>A0A4R4KHH7</accession>
<reference evidence="5 6" key="1">
    <citation type="submission" date="2019-02" db="EMBL/GenBank/DDBJ databases">
        <title>Arundinibacter roseus gen. nov., sp. nov., a new member of the family Cytophagaceae.</title>
        <authorList>
            <person name="Szuroczki S."/>
            <person name="Khayer B."/>
            <person name="Sproer C."/>
            <person name="Toumi M."/>
            <person name="Szabo A."/>
            <person name="Felfoldi T."/>
            <person name="Schumann P."/>
            <person name="Toth E."/>
        </authorList>
    </citation>
    <scope>NUCLEOTIDE SEQUENCE [LARGE SCALE GENOMIC DNA]</scope>
    <source>
        <strain evidence="5 6">DMA-k-7a</strain>
    </source>
</reference>
<keyword evidence="4" id="KW-0732">Signal</keyword>
<gene>
    <name evidence="5" type="ORF">EZE20_10030</name>
</gene>
<dbReference type="Pfam" id="PF13715">
    <property type="entry name" value="CarbopepD_reg_2"/>
    <property type="match status" value="1"/>
</dbReference>